<organism evidence="1 2">
    <name type="scientific">Labrys monachus</name>
    <dbReference type="NCBI Taxonomy" id="217067"/>
    <lineage>
        <taxon>Bacteria</taxon>
        <taxon>Pseudomonadati</taxon>
        <taxon>Pseudomonadota</taxon>
        <taxon>Alphaproteobacteria</taxon>
        <taxon>Hyphomicrobiales</taxon>
        <taxon>Xanthobacteraceae</taxon>
        <taxon>Labrys</taxon>
    </lineage>
</organism>
<dbReference type="RefSeq" id="WP_307426935.1">
    <property type="nucleotide sequence ID" value="NZ_JAUSVK010000001.1"/>
</dbReference>
<name>A0ABU0FF11_9HYPH</name>
<keyword evidence="2" id="KW-1185">Reference proteome</keyword>
<reference evidence="1 2" key="1">
    <citation type="submission" date="2023-07" db="EMBL/GenBank/DDBJ databases">
        <title>Genomic Encyclopedia of Type Strains, Phase IV (KMG-IV): sequencing the most valuable type-strain genomes for metagenomic binning, comparative biology and taxonomic classification.</title>
        <authorList>
            <person name="Goeker M."/>
        </authorList>
    </citation>
    <scope>NUCLEOTIDE SEQUENCE [LARGE SCALE GENOMIC DNA]</scope>
    <source>
        <strain evidence="1 2">DSM 5896</strain>
    </source>
</reference>
<protein>
    <submittedName>
        <fullName evidence="1">Uncharacterized protein</fullName>
    </submittedName>
</protein>
<accession>A0ABU0FF11</accession>
<evidence type="ECO:0000313" key="2">
    <source>
        <dbReference type="Proteomes" id="UP001237448"/>
    </source>
</evidence>
<dbReference type="Proteomes" id="UP001237448">
    <property type="component" value="Unassembled WGS sequence"/>
</dbReference>
<evidence type="ECO:0000313" key="1">
    <source>
        <dbReference type="EMBL" id="MDQ0392688.1"/>
    </source>
</evidence>
<dbReference type="EMBL" id="JAUSVK010000001">
    <property type="protein sequence ID" value="MDQ0392688.1"/>
    <property type="molecule type" value="Genomic_DNA"/>
</dbReference>
<proteinExistence type="predicted"/>
<comment type="caution">
    <text evidence="1">The sequence shown here is derived from an EMBL/GenBank/DDBJ whole genome shotgun (WGS) entry which is preliminary data.</text>
</comment>
<sequence>MDVDKAIARISAAGLELTDRRRNPEDDGWRLSFANGALVTVHDSGEVAMEGKGIEAVAQALDIPAAPGEI</sequence>
<gene>
    <name evidence="1" type="ORF">J3R73_002480</name>
</gene>